<dbReference type="GO" id="GO:0003677">
    <property type="term" value="F:DNA binding"/>
    <property type="evidence" value="ECO:0007669"/>
    <property type="project" value="UniProtKB-KW"/>
</dbReference>
<keyword evidence="8" id="KW-1185">Reference proteome</keyword>
<proteinExistence type="predicted"/>
<dbReference type="EMBL" id="PNBA02000021">
    <property type="protein sequence ID" value="KAG6387511.1"/>
    <property type="molecule type" value="Genomic_DNA"/>
</dbReference>
<sequence>MAVAGASSVPHVAPEYLSLPAFMKGFHRVRCKDDMLDTGFYFSTGWRDFVRATGVGHGDHLTFTLVDVGIFNVKRFDRATHCPPQGDVDGNYPSHQFRYSFGVLYTISFFLLKTTMWKFEGETKRVAIFQYLLFCKFCLFGKVYTQF</sequence>
<accession>A0A8X8W4D7</accession>
<evidence type="ECO:0000256" key="2">
    <source>
        <dbReference type="ARBA" id="ARBA00023015"/>
    </source>
</evidence>
<evidence type="ECO:0000256" key="4">
    <source>
        <dbReference type="ARBA" id="ARBA00023163"/>
    </source>
</evidence>
<dbReference type="Proteomes" id="UP000298416">
    <property type="component" value="Unassembled WGS sequence"/>
</dbReference>
<evidence type="ECO:0000256" key="5">
    <source>
        <dbReference type="ARBA" id="ARBA00023242"/>
    </source>
</evidence>
<dbReference type="PROSITE" id="PS50863">
    <property type="entry name" value="B3"/>
    <property type="match status" value="1"/>
</dbReference>
<dbReference type="AlphaFoldDB" id="A0A8X8W4D7"/>
<dbReference type="GO" id="GO:0005634">
    <property type="term" value="C:nucleus"/>
    <property type="evidence" value="ECO:0007669"/>
    <property type="project" value="UniProtKB-SubCell"/>
</dbReference>
<reference evidence="7" key="2">
    <citation type="submission" date="2020-08" db="EMBL/GenBank/DDBJ databases">
        <title>Plant Genome Project.</title>
        <authorList>
            <person name="Zhang R.-G."/>
        </authorList>
    </citation>
    <scope>NUCLEOTIDE SEQUENCE</scope>
    <source>
        <strain evidence="7">Huo1</strain>
        <tissue evidence="7">Leaf</tissue>
    </source>
</reference>
<comment type="subcellular location">
    <subcellularLocation>
        <location evidence="1">Nucleus</location>
    </subcellularLocation>
</comment>
<organism evidence="7">
    <name type="scientific">Salvia splendens</name>
    <name type="common">Scarlet sage</name>
    <dbReference type="NCBI Taxonomy" id="180675"/>
    <lineage>
        <taxon>Eukaryota</taxon>
        <taxon>Viridiplantae</taxon>
        <taxon>Streptophyta</taxon>
        <taxon>Embryophyta</taxon>
        <taxon>Tracheophyta</taxon>
        <taxon>Spermatophyta</taxon>
        <taxon>Magnoliopsida</taxon>
        <taxon>eudicotyledons</taxon>
        <taxon>Gunneridae</taxon>
        <taxon>Pentapetalae</taxon>
        <taxon>asterids</taxon>
        <taxon>lamiids</taxon>
        <taxon>Lamiales</taxon>
        <taxon>Lamiaceae</taxon>
        <taxon>Nepetoideae</taxon>
        <taxon>Mentheae</taxon>
        <taxon>Salviinae</taxon>
        <taxon>Salvia</taxon>
        <taxon>Salvia subgen. Calosphace</taxon>
        <taxon>core Calosphace</taxon>
    </lineage>
</organism>
<keyword evidence="5" id="KW-0539">Nucleus</keyword>
<evidence type="ECO:0000313" key="8">
    <source>
        <dbReference type="Proteomes" id="UP000298416"/>
    </source>
</evidence>
<name>A0A8X8W4D7_SALSN</name>
<reference evidence="7" key="1">
    <citation type="submission" date="2018-01" db="EMBL/GenBank/DDBJ databases">
        <authorList>
            <person name="Mao J.F."/>
        </authorList>
    </citation>
    <scope>NUCLEOTIDE SEQUENCE</scope>
    <source>
        <strain evidence="7">Huo1</strain>
        <tissue evidence="7">Leaf</tissue>
    </source>
</reference>
<keyword evidence="2" id="KW-0805">Transcription regulation</keyword>
<dbReference type="InterPro" id="IPR003340">
    <property type="entry name" value="B3_DNA-bd"/>
</dbReference>
<dbReference type="SUPFAM" id="SSF101936">
    <property type="entry name" value="DNA-binding pseudobarrel domain"/>
    <property type="match status" value="1"/>
</dbReference>
<evidence type="ECO:0000259" key="6">
    <source>
        <dbReference type="PROSITE" id="PS50863"/>
    </source>
</evidence>
<evidence type="ECO:0000313" key="7">
    <source>
        <dbReference type="EMBL" id="KAG6387511.1"/>
    </source>
</evidence>
<evidence type="ECO:0000256" key="3">
    <source>
        <dbReference type="ARBA" id="ARBA00023125"/>
    </source>
</evidence>
<dbReference type="InterPro" id="IPR015300">
    <property type="entry name" value="DNA-bd_pseudobarrel_sf"/>
</dbReference>
<comment type="caution">
    <text evidence="7">The sequence shown here is derived from an EMBL/GenBank/DDBJ whole genome shotgun (WGS) entry which is preliminary data.</text>
</comment>
<gene>
    <name evidence="7" type="ORF">SASPL_152703</name>
</gene>
<protein>
    <recommendedName>
        <fullName evidence="6">TF-B3 domain-containing protein</fullName>
    </recommendedName>
</protein>
<keyword evidence="3" id="KW-0238">DNA-binding</keyword>
<evidence type="ECO:0000256" key="1">
    <source>
        <dbReference type="ARBA" id="ARBA00004123"/>
    </source>
</evidence>
<keyword evidence="4" id="KW-0804">Transcription</keyword>
<dbReference type="Gene3D" id="2.40.330.10">
    <property type="entry name" value="DNA-binding pseudobarrel domain"/>
    <property type="match status" value="1"/>
</dbReference>
<feature type="domain" description="TF-B3" evidence="6">
    <location>
        <begin position="40"/>
        <end position="79"/>
    </location>
</feature>